<dbReference type="InterPro" id="IPR024983">
    <property type="entry name" value="CHAT_dom"/>
</dbReference>
<dbReference type="OrthoDB" id="446317at2"/>
<name>B2IYS2_NOSP7</name>
<dbReference type="HOGENOM" id="CLU_002404_0_0_3"/>
<reference evidence="3" key="1">
    <citation type="submission" date="2008-04" db="EMBL/GenBank/DDBJ databases">
        <title>Complete sequence of chromosome of Nostoc punctiforme ATCC 29133.</title>
        <authorList>
            <consortium name="US DOE Joint Genome Institute"/>
            <person name="Copeland A."/>
            <person name="Lucas S."/>
            <person name="Lapidus A."/>
            <person name="Glavina del Rio T."/>
            <person name="Dalin E."/>
            <person name="Tice H."/>
            <person name="Pitluck S."/>
            <person name="Chain P."/>
            <person name="Malfatti S."/>
            <person name="Shin M."/>
            <person name="Vergez L."/>
            <person name="Schmutz J."/>
            <person name="Larimer F."/>
            <person name="Land M."/>
            <person name="Hauser L."/>
            <person name="Kyrpides N."/>
            <person name="Kim E."/>
            <person name="Meeks J.C."/>
            <person name="Elhai J."/>
            <person name="Campbell E.L."/>
            <person name="Thiel T."/>
            <person name="Longmire J."/>
            <person name="Potts M."/>
            <person name="Atlas R."/>
        </authorList>
    </citation>
    <scope>NUCLEOTIDE SEQUENCE [LARGE SCALE GENOMIC DNA]</scope>
    <source>
        <strain evidence="3">ATCC 29133 / PCC 73102</strain>
    </source>
</reference>
<dbReference type="PhylomeDB" id="B2IYS2"/>
<evidence type="ECO:0000313" key="2">
    <source>
        <dbReference type="EMBL" id="ACC81655.1"/>
    </source>
</evidence>
<evidence type="ECO:0000259" key="1">
    <source>
        <dbReference type="Pfam" id="PF12770"/>
    </source>
</evidence>
<dbReference type="STRING" id="63737.Npun_R3202"/>
<gene>
    <name evidence="2" type="ordered locus">Npun_R3202</name>
</gene>
<dbReference type="EnsemblBacteria" id="ACC81655">
    <property type="protein sequence ID" value="ACC81655"/>
    <property type="gene ID" value="Npun_R3202"/>
</dbReference>
<dbReference type="eggNOG" id="COG0457">
    <property type="taxonomic scope" value="Bacteria"/>
</dbReference>
<dbReference type="PANTHER" id="PTHR10098">
    <property type="entry name" value="RAPSYN-RELATED"/>
    <property type="match status" value="1"/>
</dbReference>
<proteinExistence type="predicted"/>
<dbReference type="Gene3D" id="1.25.40.10">
    <property type="entry name" value="Tetratricopeptide repeat domain"/>
    <property type="match status" value="2"/>
</dbReference>
<organism evidence="2 3">
    <name type="scientific">Nostoc punctiforme (strain ATCC 29133 / PCC 73102)</name>
    <dbReference type="NCBI Taxonomy" id="63737"/>
    <lineage>
        <taxon>Bacteria</taxon>
        <taxon>Bacillati</taxon>
        <taxon>Cyanobacteriota</taxon>
        <taxon>Cyanophyceae</taxon>
        <taxon>Nostocales</taxon>
        <taxon>Nostocaceae</taxon>
        <taxon>Nostoc</taxon>
    </lineage>
</organism>
<dbReference type="KEGG" id="npu:Npun_R3202"/>
<dbReference type="RefSeq" id="WP_012409634.1">
    <property type="nucleotide sequence ID" value="NC_010628.1"/>
</dbReference>
<accession>B2IYS2</accession>
<dbReference type="SUPFAM" id="SSF48452">
    <property type="entry name" value="TPR-like"/>
    <property type="match status" value="1"/>
</dbReference>
<dbReference type="AlphaFoldDB" id="B2IYS2"/>
<dbReference type="InterPro" id="IPR011990">
    <property type="entry name" value="TPR-like_helical_dom_sf"/>
</dbReference>
<dbReference type="EMBL" id="CP001037">
    <property type="protein sequence ID" value="ACC81655.1"/>
    <property type="molecule type" value="Genomic_DNA"/>
</dbReference>
<evidence type="ECO:0000313" key="3">
    <source>
        <dbReference type="Proteomes" id="UP000001191"/>
    </source>
</evidence>
<protein>
    <recommendedName>
        <fullName evidence="1">CHAT domain-containing protein</fullName>
    </recommendedName>
</protein>
<reference evidence="2 3" key="2">
    <citation type="journal article" date="2013" name="Plant Physiol.">
        <title>A Nostoc punctiforme Sugar Transporter Necessary to Establish a Cyanobacterium-Plant Symbiosis.</title>
        <authorList>
            <person name="Ekman M."/>
            <person name="Picossi S."/>
            <person name="Campbell E.L."/>
            <person name="Meeks J.C."/>
            <person name="Flores E."/>
        </authorList>
    </citation>
    <scope>NUCLEOTIDE SEQUENCE [LARGE SCALE GENOMIC DNA]</scope>
    <source>
        <strain evidence="3">ATCC 29133 / PCC 73102</strain>
    </source>
</reference>
<dbReference type="eggNOG" id="COG4995">
    <property type="taxonomic scope" value="Bacteria"/>
</dbReference>
<dbReference type="Pfam" id="PF12770">
    <property type="entry name" value="CHAT"/>
    <property type="match status" value="1"/>
</dbReference>
<keyword evidence="3" id="KW-1185">Reference proteome</keyword>
<dbReference type="Proteomes" id="UP000001191">
    <property type="component" value="Chromosome"/>
</dbReference>
<feature type="domain" description="CHAT" evidence="1">
    <location>
        <begin position="575"/>
        <end position="847"/>
    </location>
</feature>
<sequence length="849" mass="94519">MVIRKTRKRDRRTLVKPIKMIALVLVGIILFVNIPMLLPQAAAKEPATEAAKLSIEGKNLYEAGQFDAAANIWQEAANAYKRSGNEEGQTQSLINVAGAMQANGLDLKACNQILQAFKITQLDCRRLIQDNNKDRGQNDWFQVLEAKPNSLIKANGLRSLGDVLQKLDRPNLSIKVLNLSLQLARQLPSPSTESAILVSLGNAQRTLGDNIQIQQGRINKQNSSPLNCGEQAKDDAKIASYQQAASLYEQAATKSISAETRMQAQLNHLSLLLKINQLIQAQSLIPQIESKLKDLPTTQTTIYARINFAQSLVCLNQYSGTNTPELKDVAKELIAVLQQAKSLGDERAKSYALGYLGWLYEQNQQLSEALTLTQKALFSAQAIQATDIAYQWQWQLGHILKAQGDIKGAFVGDVGAAIAAYDAAIVSLQSLRLDMIAMNSQMQFSFREKVEPVYRQLVESLLQTQGSSNVKSNNLQKARTTIESLQLAELENFLREPCLKPRVEIDRIVDKNDSTAAVIYPIILEKQLAIILKLPRQEELHYYATTISQEEVESTIGKLQQYLPDVTQTSKVKHLSQQLYDWLIRPLEADLNSNIETLVFVLDGSLRNIPMSVLYDAQQEKYLIEKYAIALAPGLQLLEPKPLRSSSKIKVLAAGVSQKRTIEGREFAPLTNVKKELARIQVDIPKSEELLDSKFTKTNLQNKLRTTDFSVVHLATHSQFSSNLEKTFILTWDQLLNIEDLVDLLKQNNSNGSNSIELLVLSSCETAVGDRQASLGLAGIAVKAGAESTVASLWSIDDFSTSEIMHQLYGELNKGLTRAKALRQAQLALLKKEKRPYFWASFVLIGNWL</sequence>